<evidence type="ECO:0000256" key="3">
    <source>
        <dbReference type="ARBA" id="ARBA00022553"/>
    </source>
</evidence>
<dbReference type="Pfam" id="PF08376">
    <property type="entry name" value="NIT"/>
    <property type="match status" value="1"/>
</dbReference>
<keyword evidence="7" id="KW-0812">Transmembrane</keyword>
<evidence type="ECO:0000313" key="10">
    <source>
        <dbReference type="EMBL" id="RDI55984.1"/>
    </source>
</evidence>
<dbReference type="Proteomes" id="UP000255355">
    <property type="component" value="Unassembled WGS sequence"/>
</dbReference>
<dbReference type="AlphaFoldDB" id="A0A370HFG3"/>
<dbReference type="Gene3D" id="3.30.565.10">
    <property type="entry name" value="Histidine kinase-like ATPase, C-terminal domain"/>
    <property type="match status" value="1"/>
</dbReference>
<feature type="compositionally biased region" description="Polar residues" evidence="6">
    <location>
        <begin position="679"/>
        <end position="691"/>
    </location>
</feature>
<dbReference type="Gene3D" id="6.10.340.10">
    <property type="match status" value="1"/>
</dbReference>
<feature type="compositionally biased region" description="Basic residues" evidence="6">
    <location>
        <begin position="692"/>
        <end position="702"/>
    </location>
</feature>
<gene>
    <name evidence="10" type="ORF">DFR68_101821</name>
</gene>
<keyword evidence="3" id="KW-0597">Phosphoprotein</keyword>
<comment type="caution">
    <text evidence="10">The sequence shown here is derived from an EMBL/GenBank/DDBJ whole genome shotgun (WGS) entry which is preliminary data.</text>
</comment>
<dbReference type="InterPro" id="IPR013587">
    <property type="entry name" value="Nitrate/nitrite_sensing"/>
</dbReference>
<proteinExistence type="predicted"/>
<evidence type="ECO:0000259" key="9">
    <source>
        <dbReference type="Pfam" id="PF08376"/>
    </source>
</evidence>
<sequence>MFVTCAATATVLTADAYSAREWSDYRATVIDPLLRFVGTVQEERTGSMSMLAGSPAAESDLQARRADMNAALDATVRISERAKDLDQAAISRFTVDFGQLLTELPTVRRAVDERRIASREVGDFYTRLVGAIADGGQESSVHNASDNDVLAAEMSGYALLRATDTHAHVVGLIRSGLVRDRLDTSERLAITQLGGAYRQELAAVAAHLMPTAEARYRELVDSPEWRLVDAARNGLADNGILTVPYTEWLAAEQSVGVRLTGLLRDQFQRTVAMSQDLAGRAFTRSLAAGAAVLAVTLAAATAALLLANRLVRRLRSLRSASLDLARQGLPAAIERIHRGEQVVMEQDVVVDRGTDEIGQVADAFAIAQRTAVDAAVAEARTREGFNKVFLDIAFRSQALVRRQLDVLDIAESKQLDPEHLELLFQLDHLATRARRNAENLLILGGRAPGRRWRDPVDLEEIVRSAASETEGFARVSTVRLPAVGILGPTVADLIHLLAELIDNAASFSPPEAAISVHGTMVGRGVVVEIVDQGLGIGFDERERINRLLREPPEFHEMALAGQRQLGMFVVGRLSRRHAVTVSLQESAYGGVTAIVLIPWSAVDRTSAQVARDTRTAAALVPAADSPPALDGQAAARTPVDPTENRRPPLPRRQRPRTLAPPDDEIAADTSPGHPRSPATARTSLAALQQGTRRARRLRHPHP</sequence>
<evidence type="ECO:0000256" key="6">
    <source>
        <dbReference type="SAM" id="MobiDB-lite"/>
    </source>
</evidence>
<organism evidence="10 11">
    <name type="scientific">Nocardia mexicana</name>
    <dbReference type="NCBI Taxonomy" id="279262"/>
    <lineage>
        <taxon>Bacteria</taxon>
        <taxon>Bacillati</taxon>
        <taxon>Actinomycetota</taxon>
        <taxon>Actinomycetes</taxon>
        <taxon>Mycobacteriales</taxon>
        <taxon>Nocardiaceae</taxon>
        <taxon>Nocardia</taxon>
    </lineage>
</organism>
<dbReference type="InterPro" id="IPR036890">
    <property type="entry name" value="HATPase_C_sf"/>
</dbReference>
<keyword evidence="7" id="KW-1133">Transmembrane helix</keyword>
<dbReference type="PANTHER" id="PTHR45436:SF5">
    <property type="entry name" value="SENSOR HISTIDINE KINASE TRCS"/>
    <property type="match status" value="1"/>
</dbReference>
<dbReference type="InterPro" id="IPR050428">
    <property type="entry name" value="TCS_sensor_his_kinase"/>
</dbReference>
<evidence type="ECO:0000256" key="5">
    <source>
        <dbReference type="ARBA" id="ARBA00022777"/>
    </source>
</evidence>
<feature type="domain" description="Histidine kinase/HSP90-like ATPase" evidence="8">
    <location>
        <begin position="492"/>
        <end position="598"/>
    </location>
</feature>
<reference evidence="10 11" key="1">
    <citation type="submission" date="2018-07" db="EMBL/GenBank/DDBJ databases">
        <title>Genomic Encyclopedia of Type Strains, Phase IV (KMG-IV): sequencing the most valuable type-strain genomes for metagenomic binning, comparative biology and taxonomic classification.</title>
        <authorList>
            <person name="Goeker M."/>
        </authorList>
    </citation>
    <scope>NUCLEOTIDE SEQUENCE [LARGE SCALE GENOMIC DNA]</scope>
    <source>
        <strain evidence="10 11">DSM 44952</strain>
    </source>
</reference>
<feature type="domain" description="Nitrate/nitrite sensing protein" evidence="9">
    <location>
        <begin position="38"/>
        <end position="252"/>
    </location>
</feature>
<keyword evidence="4" id="KW-0808">Transferase</keyword>
<evidence type="ECO:0000256" key="1">
    <source>
        <dbReference type="ARBA" id="ARBA00000085"/>
    </source>
</evidence>
<dbReference type="GO" id="GO:0000160">
    <property type="term" value="P:phosphorelay signal transduction system"/>
    <property type="evidence" value="ECO:0007669"/>
    <property type="project" value="TreeGrafter"/>
</dbReference>
<keyword evidence="7" id="KW-0472">Membrane</keyword>
<comment type="catalytic activity">
    <reaction evidence="1">
        <text>ATP + protein L-histidine = ADP + protein N-phospho-L-histidine.</text>
        <dbReference type="EC" id="2.7.13.3"/>
    </reaction>
</comment>
<dbReference type="SUPFAM" id="SSF55874">
    <property type="entry name" value="ATPase domain of HSP90 chaperone/DNA topoisomerase II/histidine kinase"/>
    <property type="match status" value="1"/>
</dbReference>
<feature type="transmembrane region" description="Helical" evidence="7">
    <location>
        <begin position="286"/>
        <end position="307"/>
    </location>
</feature>
<feature type="region of interest" description="Disordered" evidence="6">
    <location>
        <begin position="620"/>
        <end position="702"/>
    </location>
</feature>
<accession>A0A370HFG3</accession>
<evidence type="ECO:0000256" key="2">
    <source>
        <dbReference type="ARBA" id="ARBA00012438"/>
    </source>
</evidence>
<protein>
    <recommendedName>
        <fullName evidence="2">histidine kinase</fullName>
        <ecNumber evidence="2">2.7.13.3</ecNumber>
    </recommendedName>
</protein>
<evidence type="ECO:0000313" key="11">
    <source>
        <dbReference type="Proteomes" id="UP000255355"/>
    </source>
</evidence>
<keyword evidence="5 10" id="KW-0418">Kinase</keyword>
<evidence type="ECO:0000256" key="7">
    <source>
        <dbReference type="SAM" id="Phobius"/>
    </source>
</evidence>
<dbReference type="GO" id="GO:0004673">
    <property type="term" value="F:protein histidine kinase activity"/>
    <property type="evidence" value="ECO:0007669"/>
    <property type="project" value="UniProtKB-EC"/>
</dbReference>
<dbReference type="Pfam" id="PF02518">
    <property type="entry name" value="HATPase_c"/>
    <property type="match status" value="1"/>
</dbReference>
<keyword evidence="11" id="KW-1185">Reference proteome</keyword>
<dbReference type="STRING" id="1210089.GCA_001613165_01893"/>
<name>A0A370HFG3_9NOCA</name>
<dbReference type="GO" id="GO:0005886">
    <property type="term" value="C:plasma membrane"/>
    <property type="evidence" value="ECO:0007669"/>
    <property type="project" value="TreeGrafter"/>
</dbReference>
<evidence type="ECO:0000256" key="4">
    <source>
        <dbReference type="ARBA" id="ARBA00022679"/>
    </source>
</evidence>
<dbReference type="InterPro" id="IPR003594">
    <property type="entry name" value="HATPase_dom"/>
</dbReference>
<dbReference type="EMBL" id="QQAZ01000001">
    <property type="protein sequence ID" value="RDI55984.1"/>
    <property type="molecule type" value="Genomic_DNA"/>
</dbReference>
<evidence type="ECO:0000259" key="8">
    <source>
        <dbReference type="Pfam" id="PF02518"/>
    </source>
</evidence>
<dbReference type="EC" id="2.7.13.3" evidence="2"/>
<dbReference type="PANTHER" id="PTHR45436">
    <property type="entry name" value="SENSOR HISTIDINE KINASE YKOH"/>
    <property type="match status" value="1"/>
</dbReference>